<evidence type="ECO:0000313" key="2">
    <source>
        <dbReference type="Proteomes" id="UP000245207"/>
    </source>
</evidence>
<comment type="caution">
    <text evidence="1">The sequence shown here is derived from an EMBL/GenBank/DDBJ whole genome shotgun (WGS) entry which is preliminary data.</text>
</comment>
<evidence type="ECO:0000313" key="1">
    <source>
        <dbReference type="EMBL" id="PWA73332.1"/>
    </source>
</evidence>
<gene>
    <name evidence="1" type="ORF">CTI12_AA261760</name>
</gene>
<keyword evidence="2" id="KW-1185">Reference proteome</keyword>
<dbReference type="AlphaFoldDB" id="A0A2U1NII8"/>
<organism evidence="1 2">
    <name type="scientific">Artemisia annua</name>
    <name type="common">Sweet wormwood</name>
    <dbReference type="NCBI Taxonomy" id="35608"/>
    <lineage>
        <taxon>Eukaryota</taxon>
        <taxon>Viridiplantae</taxon>
        <taxon>Streptophyta</taxon>
        <taxon>Embryophyta</taxon>
        <taxon>Tracheophyta</taxon>
        <taxon>Spermatophyta</taxon>
        <taxon>Magnoliopsida</taxon>
        <taxon>eudicotyledons</taxon>
        <taxon>Gunneridae</taxon>
        <taxon>Pentapetalae</taxon>
        <taxon>asterids</taxon>
        <taxon>campanulids</taxon>
        <taxon>Asterales</taxon>
        <taxon>Asteraceae</taxon>
        <taxon>Asteroideae</taxon>
        <taxon>Anthemideae</taxon>
        <taxon>Artemisiinae</taxon>
        <taxon>Artemisia</taxon>
    </lineage>
</organism>
<dbReference type="PANTHER" id="PTHR47481">
    <property type="match status" value="1"/>
</dbReference>
<proteinExistence type="predicted"/>
<dbReference type="PANTHER" id="PTHR47481:SF41">
    <property type="entry name" value="COPIA-LIKE POLYPROTEIN_RETROTRANSPOSON"/>
    <property type="match status" value="1"/>
</dbReference>
<protein>
    <submittedName>
        <fullName evidence="1">Ubiquitin conjugating enzyme</fullName>
    </submittedName>
</protein>
<dbReference type="EMBL" id="PKPP01002751">
    <property type="protein sequence ID" value="PWA73332.1"/>
    <property type="molecule type" value="Genomic_DNA"/>
</dbReference>
<reference evidence="1 2" key="1">
    <citation type="journal article" date="2018" name="Mol. Plant">
        <title>The genome of Artemisia annua provides insight into the evolution of Asteraceae family and artemisinin biosynthesis.</title>
        <authorList>
            <person name="Shen Q."/>
            <person name="Zhang L."/>
            <person name="Liao Z."/>
            <person name="Wang S."/>
            <person name="Yan T."/>
            <person name="Shi P."/>
            <person name="Liu M."/>
            <person name="Fu X."/>
            <person name="Pan Q."/>
            <person name="Wang Y."/>
            <person name="Lv Z."/>
            <person name="Lu X."/>
            <person name="Zhang F."/>
            <person name="Jiang W."/>
            <person name="Ma Y."/>
            <person name="Chen M."/>
            <person name="Hao X."/>
            <person name="Li L."/>
            <person name="Tang Y."/>
            <person name="Lv G."/>
            <person name="Zhou Y."/>
            <person name="Sun X."/>
            <person name="Brodelius P.E."/>
            <person name="Rose J.K.C."/>
            <person name="Tang K."/>
        </authorList>
    </citation>
    <scope>NUCLEOTIDE SEQUENCE [LARGE SCALE GENOMIC DNA]</scope>
    <source>
        <strain evidence="2">cv. Huhao1</strain>
        <tissue evidence="1">Leaf</tissue>
    </source>
</reference>
<dbReference type="Proteomes" id="UP000245207">
    <property type="component" value="Unassembled WGS sequence"/>
</dbReference>
<accession>A0A2U1NII8</accession>
<dbReference type="STRING" id="35608.A0A2U1NII8"/>
<name>A0A2U1NII8_ARTAN</name>
<dbReference type="OrthoDB" id="47801at2759"/>
<sequence length="327" mass="36956">MQCLVGHPLEDNMPQKLIGNNDDDTMMKYWNFEKFDTAYDYSESKPSSQPTTQWSKRIQDEWRILRNGLPDLLYESRIDLLRAVIKGSRRNFLPCPIFPSISNLRSSPLQQWVNTNAPSSNTLTQSNKLLAIPPITSLIPVKLDLEKSNYSSWCFFFKTHSKGLQVLDHIQAKSTSSSADAITPPTIEWLKVTSLLMPISQKLNPLLPYYPISDLPCINDDLVTHAIDGLSDRYAHVASIIAHKDPFPDLDTVRSMVTTEELRLKHKVSSSTLPTTPSAPTVLLAESSRHDSRDYKALYSRAPTSPNACRHYGRTCQCKWGPRLNAP</sequence>
<dbReference type="InterPro" id="IPR016135">
    <property type="entry name" value="UBQ-conjugating_enzyme/RWD"/>
</dbReference>
<dbReference type="Gene3D" id="3.10.110.10">
    <property type="entry name" value="Ubiquitin Conjugating Enzyme"/>
    <property type="match status" value="1"/>
</dbReference>